<dbReference type="InterPro" id="IPR027450">
    <property type="entry name" value="AlkB-like"/>
</dbReference>
<dbReference type="PROSITE" id="PS51999">
    <property type="entry name" value="ZF_GRF"/>
    <property type="match status" value="1"/>
</dbReference>
<dbReference type="InterPro" id="IPR037151">
    <property type="entry name" value="AlkB-like_sf"/>
</dbReference>
<keyword evidence="9" id="KW-1185">Reference proteome</keyword>
<evidence type="ECO:0000256" key="1">
    <source>
        <dbReference type="ARBA" id="ARBA00022723"/>
    </source>
</evidence>
<dbReference type="FunFam" id="2.60.120.590:FF:000010">
    <property type="entry name" value="GRF zinc finger domain protein"/>
    <property type="match status" value="1"/>
</dbReference>
<evidence type="ECO:0000256" key="5">
    <source>
        <dbReference type="SAM" id="MobiDB-lite"/>
    </source>
</evidence>
<evidence type="ECO:0000259" key="6">
    <source>
        <dbReference type="PROSITE" id="PS51471"/>
    </source>
</evidence>
<dbReference type="AlphaFoldDB" id="A0A0F4G7Y7"/>
<evidence type="ECO:0000259" key="7">
    <source>
        <dbReference type="PROSITE" id="PS51999"/>
    </source>
</evidence>
<organism evidence="8 9">
    <name type="scientific">Zymoseptoria brevis</name>
    <dbReference type="NCBI Taxonomy" id="1047168"/>
    <lineage>
        <taxon>Eukaryota</taxon>
        <taxon>Fungi</taxon>
        <taxon>Dikarya</taxon>
        <taxon>Ascomycota</taxon>
        <taxon>Pezizomycotina</taxon>
        <taxon>Dothideomycetes</taxon>
        <taxon>Dothideomycetidae</taxon>
        <taxon>Mycosphaerellales</taxon>
        <taxon>Mycosphaerellaceae</taxon>
        <taxon>Zymoseptoria</taxon>
    </lineage>
</organism>
<dbReference type="Pfam" id="PF13532">
    <property type="entry name" value="2OG-FeII_Oxy_2"/>
    <property type="match status" value="1"/>
</dbReference>
<keyword evidence="1" id="KW-0479">Metal-binding</keyword>
<feature type="domain" description="GRF-type" evidence="7">
    <location>
        <begin position="432"/>
        <end position="477"/>
    </location>
</feature>
<keyword evidence="3" id="KW-0862">Zinc</keyword>
<dbReference type="Proteomes" id="UP000033647">
    <property type="component" value="Unassembled WGS sequence"/>
</dbReference>
<protein>
    <submittedName>
        <fullName evidence="8">Grf zinc finger domain-containing protein</fullName>
    </submittedName>
</protein>
<dbReference type="InterPro" id="IPR010666">
    <property type="entry name" value="Znf_GRF"/>
</dbReference>
<evidence type="ECO:0000256" key="3">
    <source>
        <dbReference type="ARBA" id="ARBA00022833"/>
    </source>
</evidence>
<evidence type="ECO:0000313" key="9">
    <source>
        <dbReference type="Proteomes" id="UP000033647"/>
    </source>
</evidence>
<feature type="region of interest" description="Disordered" evidence="5">
    <location>
        <begin position="1"/>
        <end position="83"/>
    </location>
</feature>
<feature type="compositionally biased region" description="Basic and acidic residues" evidence="5">
    <location>
        <begin position="39"/>
        <end position="48"/>
    </location>
</feature>
<comment type="caution">
    <text evidence="8">The sequence shown here is derived from an EMBL/GenBank/DDBJ whole genome shotgun (WGS) entry which is preliminary data.</text>
</comment>
<evidence type="ECO:0000313" key="8">
    <source>
        <dbReference type="EMBL" id="KJX92375.1"/>
    </source>
</evidence>
<dbReference type="PROSITE" id="PS51471">
    <property type="entry name" value="FE2OG_OXY"/>
    <property type="match status" value="1"/>
</dbReference>
<feature type="compositionally biased region" description="Basic and acidic residues" evidence="5">
    <location>
        <begin position="69"/>
        <end position="79"/>
    </location>
</feature>
<dbReference type="InterPro" id="IPR032854">
    <property type="entry name" value="ALKBH3"/>
</dbReference>
<keyword evidence="2 4" id="KW-0863">Zinc-finger</keyword>
<feature type="compositionally biased region" description="Polar residues" evidence="5">
    <location>
        <begin position="15"/>
        <end position="26"/>
    </location>
</feature>
<dbReference type="GO" id="GO:0006307">
    <property type="term" value="P:DNA alkylation repair"/>
    <property type="evidence" value="ECO:0007669"/>
    <property type="project" value="InterPro"/>
</dbReference>
<dbReference type="InterPro" id="IPR005123">
    <property type="entry name" value="Oxoglu/Fe-dep_dioxygenase_dom"/>
</dbReference>
<name>A0A0F4G7Y7_9PEZI</name>
<evidence type="ECO:0000256" key="4">
    <source>
        <dbReference type="PROSITE-ProRule" id="PRU01343"/>
    </source>
</evidence>
<dbReference type="PANTHER" id="PTHR31212:SF4">
    <property type="entry name" value="ALPHA-KETOGLUTARATE-DEPENDENT DIOXYGENASE ALKB HOMOLOG 3"/>
    <property type="match status" value="1"/>
</dbReference>
<dbReference type="PANTHER" id="PTHR31212">
    <property type="entry name" value="ALPHA-KETOGLUTARATE-DEPENDENT DIOXYGENASE ALKB HOMOLOG 3"/>
    <property type="match status" value="1"/>
</dbReference>
<proteinExistence type="predicted"/>
<dbReference type="SUPFAM" id="SSF51197">
    <property type="entry name" value="Clavaminate synthase-like"/>
    <property type="match status" value="1"/>
</dbReference>
<feature type="domain" description="Fe2OG dioxygenase" evidence="6">
    <location>
        <begin position="307"/>
        <end position="421"/>
    </location>
</feature>
<dbReference type="GO" id="GO:0051213">
    <property type="term" value="F:dioxygenase activity"/>
    <property type="evidence" value="ECO:0007669"/>
    <property type="project" value="InterPro"/>
</dbReference>
<gene>
    <name evidence="8" type="ORF">TI39_contig5859g00002</name>
</gene>
<evidence type="ECO:0000256" key="2">
    <source>
        <dbReference type="ARBA" id="ARBA00022771"/>
    </source>
</evidence>
<dbReference type="OrthoDB" id="545910at2759"/>
<accession>A0A0F4G7Y7</accession>
<dbReference type="STRING" id="1047168.A0A0F4G7Y7"/>
<sequence length="507" mass="56103">MSQAASEPQAKRLKSCSTEVEYSGQTGFKPEEISQPPIKAEDVETATDKDEDAESTELKLAILSSLHPNKAEDVETATDKDEDAESTELKLAILSSLHPNKAQDVLMDYLLAYNGDVEKVSEALSSSSAAGSKSKRQHSALNGYQSSIDTFAASSGGPKPVATATTKSLVQKGKTLHLYSPADIERHTPCSLVHNFLPQPLASALLDELLAESATFLRNEFQMFERTVTTNHTWRLYLDDDSSFESQQSAIQYDGTANPLNVRKSPPEMIKVSHLVKDAVNAEVARRTRDYQPDGRRLKFQSPEAWSPNASIVNCYDGAKEGMGFHADTLTQLGTMPIIGSLSMGVTREFRVRRIVARDDASTTRADEQGQIAIHLPHNSLLVMHASMQEEWKHCIAPTATITQHPVAGSKRFNITYRHFPDYMNPQYTPKCRCEVACVLRCVMKSKDTRGRYMWQCISDRAPGGKSCGLFLWAVLDEDGRPEWAEGFKGNANGAVKITEDMRTRIP</sequence>
<reference evidence="8 9" key="1">
    <citation type="submission" date="2015-03" db="EMBL/GenBank/DDBJ databases">
        <title>RNA-seq based gene annotation and comparative genomics of four Zymoseptoria species reveal species-specific pathogenicity related genes and transposable element activity.</title>
        <authorList>
            <person name="Grandaubert J."/>
            <person name="Bhattacharyya A."/>
            <person name="Stukenbrock E.H."/>
        </authorList>
    </citation>
    <scope>NUCLEOTIDE SEQUENCE [LARGE SCALE GENOMIC DNA]</scope>
    <source>
        <strain evidence="8 9">Zb18110</strain>
    </source>
</reference>
<dbReference type="EMBL" id="LAFY01005814">
    <property type="protein sequence ID" value="KJX92375.1"/>
    <property type="molecule type" value="Genomic_DNA"/>
</dbReference>
<dbReference type="GO" id="GO:0008270">
    <property type="term" value="F:zinc ion binding"/>
    <property type="evidence" value="ECO:0007669"/>
    <property type="project" value="UniProtKB-KW"/>
</dbReference>
<dbReference type="Gene3D" id="2.60.120.590">
    <property type="entry name" value="Alpha-ketoglutarate-dependent dioxygenase AlkB-like"/>
    <property type="match status" value="1"/>
</dbReference>